<reference evidence="1 2" key="1">
    <citation type="journal article" date="2013" name="Genome Biol. Evol.">
        <title>Genomes of Stigonematalean cyanobacteria (subsection V) and the evolution of oxygenic photosynthesis from prokaryotes to plastids.</title>
        <authorList>
            <person name="Dagan T."/>
            <person name="Roettger M."/>
            <person name="Stucken K."/>
            <person name="Landan G."/>
            <person name="Koch R."/>
            <person name="Major P."/>
            <person name="Gould S.B."/>
            <person name="Goremykin V.V."/>
            <person name="Rippka R."/>
            <person name="Tandeau de Marsac N."/>
            <person name="Gugger M."/>
            <person name="Lockhart P.J."/>
            <person name="Allen J.F."/>
            <person name="Brune I."/>
            <person name="Maus I."/>
            <person name="Puhler A."/>
            <person name="Martin W.F."/>
        </authorList>
    </citation>
    <scope>NUCLEOTIDE SEQUENCE [LARGE SCALE GENOMIC DNA]</scope>
    <source>
        <strain evidence="1 2">PCC 7110</strain>
    </source>
</reference>
<dbReference type="Proteomes" id="UP000076925">
    <property type="component" value="Unassembled WGS sequence"/>
</dbReference>
<dbReference type="AlphaFoldDB" id="A0A139XGK4"/>
<evidence type="ECO:0000313" key="2">
    <source>
        <dbReference type="Proteomes" id="UP000076925"/>
    </source>
</evidence>
<sequence length="177" mass="19428">MEFGVNAYPEVKMDNLKEQLYSVSSPLDLLVDSNYMSQAIADEGEVGGNIGAGLDWGLLMGSLLSDLPLLGRLTTLRISLNREARLTIEALNLGDGTKQITRTARACIKNRLLSPTEAAIPHIKAVLLQDNLYTEEYISNRQVLKSLLKELLTDSDREEIATAGASLIRTQILSQLN</sequence>
<accession>A0A139XGK4</accession>
<protein>
    <submittedName>
        <fullName evidence="1">Uncharacterized protein</fullName>
    </submittedName>
</protein>
<name>A0A139XGK4_9CYAN</name>
<dbReference type="EMBL" id="ANNX02000012">
    <property type="protein sequence ID" value="KYC43824.1"/>
    <property type="molecule type" value="Genomic_DNA"/>
</dbReference>
<organism evidence="1 2">
    <name type="scientific">Scytonema hofmannii PCC 7110</name>
    <dbReference type="NCBI Taxonomy" id="128403"/>
    <lineage>
        <taxon>Bacteria</taxon>
        <taxon>Bacillati</taxon>
        <taxon>Cyanobacteriota</taxon>
        <taxon>Cyanophyceae</taxon>
        <taxon>Nostocales</taxon>
        <taxon>Scytonemataceae</taxon>
        <taxon>Scytonema</taxon>
    </lineage>
</organism>
<gene>
    <name evidence="1" type="ORF">WA1_01310</name>
</gene>
<evidence type="ECO:0000313" key="1">
    <source>
        <dbReference type="EMBL" id="KYC43824.1"/>
    </source>
</evidence>
<proteinExistence type="predicted"/>
<comment type="caution">
    <text evidence="1">The sequence shown here is derived from an EMBL/GenBank/DDBJ whole genome shotgun (WGS) entry which is preliminary data.</text>
</comment>
<keyword evidence="2" id="KW-1185">Reference proteome</keyword>